<evidence type="ECO:0000256" key="1">
    <source>
        <dbReference type="ARBA" id="ARBA00004651"/>
    </source>
</evidence>
<gene>
    <name evidence="16" type="ORF">KPH14_005513</name>
</gene>
<dbReference type="GO" id="GO:0050906">
    <property type="term" value="P:detection of stimulus involved in sensory perception"/>
    <property type="evidence" value="ECO:0007669"/>
    <property type="project" value="UniProtKB-ARBA"/>
</dbReference>
<dbReference type="Gene3D" id="1.10.287.70">
    <property type="match status" value="1"/>
</dbReference>
<dbReference type="GO" id="GO:0015276">
    <property type="term" value="F:ligand-gated monoatomic ion channel activity"/>
    <property type="evidence" value="ECO:0007669"/>
    <property type="project" value="InterPro"/>
</dbReference>
<dbReference type="PANTHER" id="PTHR42643">
    <property type="entry name" value="IONOTROPIC RECEPTOR 20A-RELATED"/>
    <property type="match status" value="1"/>
</dbReference>
<evidence type="ECO:0000256" key="11">
    <source>
        <dbReference type="ARBA" id="ARBA00023286"/>
    </source>
</evidence>
<dbReference type="PANTHER" id="PTHR42643:SF24">
    <property type="entry name" value="IONOTROPIC RECEPTOR 60A"/>
    <property type="match status" value="1"/>
</dbReference>
<evidence type="ECO:0000313" key="16">
    <source>
        <dbReference type="EMBL" id="KAK2576888.1"/>
    </source>
</evidence>
<keyword evidence="12" id="KW-0407">Ion channel</keyword>
<feature type="transmembrane region" description="Helical" evidence="13">
    <location>
        <begin position="447"/>
        <end position="472"/>
    </location>
</feature>
<evidence type="ECO:0000256" key="8">
    <source>
        <dbReference type="ARBA" id="ARBA00023136"/>
    </source>
</evidence>
<keyword evidence="5 13" id="KW-0812">Transmembrane</keyword>
<sequence length="495" mass="56674">MSSAYWYVIFLPGYNRSDYCPAPRGNPFNVLFNTEMLVSCPRDTIMREWYSVHSNRTSVFELAKWEPNGKLSLLTELNLNERRNNLEGLIIPAVLVMNDQFTEMGVDGNISGLCGKILLEVTRNTNFSFAIVKRVQAHGRYKSKRNAWTGAVGELVANRAEFAIAYVSMSSSRLNAVDFTLPFILSSFSLYIKEPDIVSIEWSNYFQTFSHELWIAIIMLILTAPLLLVFIMIVTGERNMRLLISDCYFQMWGIICQQGLVEFPQRSSLRLAYISLFITSMVFSAAYSAALISFLTDVMHNLPFLSLEEFVKDGTYKLIVPKDSLEYDVFANSQKPLAKKVMSLMKDEESLPLTALEGFVQLCSQHKLALYISTEVENLLNPEIPCNVARIHIGHIDSISMMWKKKSQFLQIINHYVFKLMTNGVIKRLKVNYKQKKYTRKVGVSSIQVWSVIPILLFLKISIVLSVCVLIAEKLYFARQRKKLVKSKKEKVSKK</sequence>
<dbReference type="InterPro" id="IPR052192">
    <property type="entry name" value="Insect_Ionotropic_Sensory_Rcpt"/>
</dbReference>
<evidence type="ECO:0000256" key="12">
    <source>
        <dbReference type="ARBA" id="ARBA00023303"/>
    </source>
</evidence>
<feature type="transmembrane region" description="Helical" evidence="13">
    <location>
        <begin position="271"/>
        <end position="295"/>
    </location>
</feature>
<evidence type="ECO:0000256" key="10">
    <source>
        <dbReference type="ARBA" id="ARBA00023180"/>
    </source>
</evidence>
<dbReference type="AlphaFoldDB" id="A0AAD9VJH0"/>
<evidence type="ECO:0000256" key="3">
    <source>
        <dbReference type="ARBA" id="ARBA00022448"/>
    </source>
</evidence>
<evidence type="ECO:0000256" key="7">
    <source>
        <dbReference type="ARBA" id="ARBA00023065"/>
    </source>
</evidence>
<keyword evidence="6 13" id="KW-1133">Transmembrane helix</keyword>
<dbReference type="Gene3D" id="3.40.190.10">
    <property type="entry name" value="Periplasmic binding protein-like II"/>
    <property type="match status" value="1"/>
</dbReference>
<accession>A0AAD9VJH0</accession>
<dbReference type="Pfam" id="PF10613">
    <property type="entry name" value="Lig_chan-Glu_bd"/>
    <property type="match status" value="1"/>
</dbReference>
<keyword evidence="8 13" id="KW-0472">Membrane</keyword>
<feature type="domain" description="Ionotropic glutamate receptor L-glutamate and glycine-binding" evidence="15">
    <location>
        <begin position="99"/>
        <end position="195"/>
    </location>
</feature>
<reference evidence="16" key="1">
    <citation type="submission" date="2021-08" db="EMBL/GenBank/DDBJ databases">
        <authorList>
            <person name="Misof B."/>
            <person name="Oliver O."/>
            <person name="Podsiadlowski L."/>
            <person name="Donath A."/>
            <person name="Peters R."/>
            <person name="Mayer C."/>
            <person name="Rust J."/>
            <person name="Gunkel S."/>
            <person name="Lesny P."/>
            <person name="Martin S."/>
            <person name="Oeyen J.P."/>
            <person name="Petersen M."/>
            <person name="Panagiotis P."/>
            <person name="Wilbrandt J."/>
            <person name="Tanja T."/>
        </authorList>
    </citation>
    <scope>NUCLEOTIDE SEQUENCE</scope>
    <source>
        <strain evidence="16">GBR_01_08_01A</strain>
        <tissue evidence="16">Thorax + abdomen</tissue>
    </source>
</reference>
<comment type="subcellular location">
    <subcellularLocation>
        <location evidence="1">Cell membrane</location>
        <topology evidence="1">Multi-pass membrane protein</topology>
    </subcellularLocation>
</comment>
<keyword evidence="17" id="KW-1185">Reference proteome</keyword>
<keyword evidence="9" id="KW-0675">Receptor</keyword>
<dbReference type="InterPro" id="IPR019594">
    <property type="entry name" value="Glu/Gly-bd"/>
</dbReference>
<keyword evidence="7" id="KW-0406">Ion transport</keyword>
<dbReference type="Pfam" id="PF00060">
    <property type="entry name" value="Lig_chan"/>
    <property type="match status" value="1"/>
</dbReference>
<reference evidence="16" key="2">
    <citation type="journal article" date="2023" name="Commun. Biol.">
        <title>Intrasexual cuticular hydrocarbon dimorphism in a wasp sheds light on hydrocarbon biosynthesis genes in Hymenoptera.</title>
        <authorList>
            <person name="Moris V.C."/>
            <person name="Podsiadlowski L."/>
            <person name="Martin S."/>
            <person name="Oeyen J.P."/>
            <person name="Donath A."/>
            <person name="Petersen M."/>
            <person name="Wilbrandt J."/>
            <person name="Misof B."/>
            <person name="Liedtke D."/>
            <person name="Thamm M."/>
            <person name="Scheiner R."/>
            <person name="Schmitt T."/>
            <person name="Niehuis O."/>
        </authorList>
    </citation>
    <scope>NUCLEOTIDE SEQUENCE</scope>
    <source>
        <strain evidence="16">GBR_01_08_01A</strain>
    </source>
</reference>
<name>A0AAD9VJH0_9HYME</name>
<dbReference type="GO" id="GO:0005886">
    <property type="term" value="C:plasma membrane"/>
    <property type="evidence" value="ECO:0007669"/>
    <property type="project" value="UniProtKB-SubCell"/>
</dbReference>
<comment type="caution">
    <text evidence="16">The sequence shown here is derived from an EMBL/GenBank/DDBJ whole genome shotgun (WGS) entry which is preliminary data.</text>
</comment>
<evidence type="ECO:0000259" key="14">
    <source>
        <dbReference type="Pfam" id="PF00060"/>
    </source>
</evidence>
<protein>
    <submittedName>
        <fullName evidence="16">Uncharacterized protein</fullName>
    </submittedName>
</protein>
<dbReference type="EMBL" id="JAIFRP010004405">
    <property type="protein sequence ID" value="KAK2576888.1"/>
    <property type="molecule type" value="Genomic_DNA"/>
</dbReference>
<keyword evidence="10" id="KW-0325">Glycoprotein</keyword>
<evidence type="ECO:0000256" key="2">
    <source>
        <dbReference type="ARBA" id="ARBA00008685"/>
    </source>
</evidence>
<keyword evidence="4" id="KW-1003">Cell membrane</keyword>
<evidence type="ECO:0000256" key="6">
    <source>
        <dbReference type="ARBA" id="ARBA00022989"/>
    </source>
</evidence>
<dbReference type="Proteomes" id="UP001258017">
    <property type="component" value="Unassembled WGS sequence"/>
</dbReference>
<evidence type="ECO:0000256" key="9">
    <source>
        <dbReference type="ARBA" id="ARBA00023170"/>
    </source>
</evidence>
<feature type="transmembrane region" description="Helical" evidence="13">
    <location>
        <begin position="213"/>
        <end position="234"/>
    </location>
</feature>
<evidence type="ECO:0000256" key="13">
    <source>
        <dbReference type="SAM" id="Phobius"/>
    </source>
</evidence>
<evidence type="ECO:0000256" key="5">
    <source>
        <dbReference type="ARBA" id="ARBA00022692"/>
    </source>
</evidence>
<comment type="similarity">
    <text evidence="2">Belongs to the glutamate-gated ion channel (TC 1.A.10.1) family.</text>
</comment>
<organism evidence="16 17">
    <name type="scientific">Odynerus spinipes</name>
    <dbReference type="NCBI Taxonomy" id="1348599"/>
    <lineage>
        <taxon>Eukaryota</taxon>
        <taxon>Metazoa</taxon>
        <taxon>Ecdysozoa</taxon>
        <taxon>Arthropoda</taxon>
        <taxon>Hexapoda</taxon>
        <taxon>Insecta</taxon>
        <taxon>Pterygota</taxon>
        <taxon>Neoptera</taxon>
        <taxon>Endopterygota</taxon>
        <taxon>Hymenoptera</taxon>
        <taxon>Apocrita</taxon>
        <taxon>Aculeata</taxon>
        <taxon>Vespoidea</taxon>
        <taxon>Vespidae</taxon>
        <taxon>Eumeninae</taxon>
        <taxon>Odynerus</taxon>
    </lineage>
</organism>
<evidence type="ECO:0000256" key="4">
    <source>
        <dbReference type="ARBA" id="ARBA00022475"/>
    </source>
</evidence>
<proteinExistence type="inferred from homology"/>
<evidence type="ECO:0000259" key="15">
    <source>
        <dbReference type="Pfam" id="PF10613"/>
    </source>
</evidence>
<evidence type="ECO:0000313" key="17">
    <source>
        <dbReference type="Proteomes" id="UP001258017"/>
    </source>
</evidence>
<keyword evidence="3" id="KW-0813">Transport</keyword>
<keyword evidence="11" id="KW-1071">Ligand-gated ion channel</keyword>
<dbReference type="SUPFAM" id="SSF53850">
    <property type="entry name" value="Periplasmic binding protein-like II"/>
    <property type="match status" value="1"/>
</dbReference>
<feature type="domain" description="Ionotropic glutamate receptor C-terminal" evidence="14">
    <location>
        <begin position="211"/>
        <end position="313"/>
    </location>
</feature>
<dbReference type="InterPro" id="IPR001320">
    <property type="entry name" value="Iontro_rcpt_C"/>
</dbReference>